<dbReference type="PANTHER" id="PTHR43045">
    <property type="entry name" value="SHIKIMATE TRANSPORTER"/>
    <property type="match status" value="1"/>
</dbReference>
<feature type="transmembrane region" description="Helical" evidence="7">
    <location>
        <begin position="236"/>
        <end position="260"/>
    </location>
</feature>
<dbReference type="Proteomes" id="UP000315914">
    <property type="component" value="Unassembled WGS sequence"/>
</dbReference>
<feature type="transmembrane region" description="Helical" evidence="7">
    <location>
        <begin position="272"/>
        <end position="293"/>
    </location>
</feature>
<feature type="domain" description="Major facilitator superfamily (MFS) profile" evidence="8">
    <location>
        <begin position="10"/>
        <end position="416"/>
    </location>
</feature>
<evidence type="ECO:0000313" key="10">
    <source>
        <dbReference type="Proteomes" id="UP000315914"/>
    </source>
</evidence>
<keyword evidence="4 7" id="KW-0812">Transmembrane</keyword>
<evidence type="ECO:0000313" key="9">
    <source>
        <dbReference type="EMBL" id="TWB68190.1"/>
    </source>
</evidence>
<dbReference type="EMBL" id="VITW01000012">
    <property type="protein sequence ID" value="TWB68190.1"/>
    <property type="molecule type" value="Genomic_DNA"/>
</dbReference>
<feature type="transmembrane region" description="Helical" evidence="7">
    <location>
        <begin position="107"/>
        <end position="127"/>
    </location>
</feature>
<dbReference type="RefSeq" id="WP_080140203.1">
    <property type="nucleotide sequence ID" value="NZ_LWIG01000063.1"/>
</dbReference>
<sequence length="436" mass="46617">MASPNIARRAALASLIGTCIELYDFYIYATAAAIAFNTLFFPTYDPVVGTLLSFATFAIGAIMRPLGGMVCGHFGDRIGRKSMLVFTLMTMGVSTFLIGLLPTYSQVGILAPIMLVILRTVQGFAFGGEWGGAVLMSVEHAPAARRGFYGSFTQMGSPIALFLSTGTFSSLSTLPQDSFLSWGWRIPFLASALLVIVGMIMRIGLVESPEFAALAENNELAKQPVSEVFRDNWRAILIGTGVVLSTVVAFYVQTLFVVSYAVQSVGIPRQTVLNAVLVGSAFTLIIIPIFALLSDRFGRKPIALLGALMTVGGAFPFFALVRLGTFEGVTAAVCMALFGTSALYAVLPAYVSELFRPRVRYSGISISYNFASGLIGGFSPAISAALFAWAGATWPIALYLMGIGCISAISLWGGRRFVAQKTEDEPELALAPQMRP</sequence>
<evidence type="ECO:0000256" key="2">
    <source>
        <dbReference type="ARBA" id="ARBA00022448"/>
    </source>
</evidence>
<dbReference type="PROSITE" id="PS50850">
    <property type="entry name" value="MFS"/>
    <property type="match status" value="1"/>
</dbReference>
<name>A0A560JIM5_9BRAD</name>
<protein>
    <submittedName>
        <fullName evidence="9">Putative MFS family arabinose efflux permease</fullName>
    </submittedName>
</protein>
<feature type="transmembrane region" description="Helical" evidence="7">
    <location>
        <begin position="368"/>
        <end position="390"/>
    </location>
</feature>
<dbReference type="GO" id="GO:0022857">
    <property type="term" value="F:transmembrane transporter activity"/>
    <property type="evidence" value="ECO:0007669"/>
    <property type="project" value="InterPro"/>
</dbReference>
<keyword evidence="10" id="KW-1185">Reference proteome</keyword>
<feature type="transmembrane region" description="Helical" evidence="7">
    <location>
        <begin position="48"/>
        <end position="71"/>
    </location>
</feature>
<dbReference type="InterPro" id="IPR005828">
    <property type="entry name" value="MFS_sugar_transport-like"/>
</dbReference>
<feature type="transmembrane region" description="Helical" evidence="7">
    <location>
        <begin position="329"/>
        <end position="347"/>
    </location>
</feature>
<comment type="subcellular location">
    <subcellularLocation>
        <location evidence="1">Cell membrane</location>
        <topology evidence="1">Multi-pass membrane protein</topology>
    </subcellularLocation>
</comment>
<feature type="transmembrane region" description="Helical" evidence="7">
    <location>
        <begin position="12"/>
        <end position="36"/>
    </location>
</feature>
<evidence type="ECO:0000256" key="3">
    <source>
        <dbReference type="ARBA" id="ARBA00022475"/>
    </source>
</evidence>
<dbReference type="FunFam" id="1.20.1250.20:FF:000001">
    <property type="entry name" value="Dicarboxylate MFS transporter"/>
    <property type="match status" value="1"/>
</dbReference>
<dbReference type="Pfam" id="PF00083">
    <property type="entry name" value="Sugar_tr"/>
    <property type="match status" value="1"/>
</dbReference>
<keyword evidence="2" id="KW-0813">Transport</keyword>
<dbReference type="InterPro" id="IPR036259">
    <property type="entry name" value="MFS_trans_sf"/>
</dbReference>
<dbReference type="InterPro" id="IPR011701">
    <property type="entry name" value="MFS"/>
</dbReference>
<dbReference type="GO" id="GO:0005886">
    <property type="term" value="C:plasma membrane"/>
    <property type="evidence" value="ECO:0007669"/>
    <property type="project" value="UniProtKB-SubCell"/>
</dbReference>
<reference evidence="9 10" key="1">
    <citation type="submission" date="2019-06" db="EMBL/GenBank/DDBJ databases">
        <title>Genomic Encyclopedia of Type Strains, Phase IV (KMG-V): Genome sequencing to study the core and pangenomes of soil and plant-associated prokaryotes.</title>
        <authorList>
            <person name="Whitman W."/>
        </authorList>
    </citation>
    <scope>NUCLEOTIDE SEQUENCE [LARGE SCALE GENOMIC DNA]</scope>
    <source>
        <strain evidence="9 10">BR 10556</strain>
    </source>
</reference>
<dbReference type="InterPro" id="IPR020846">
    <property type="entry name" value="MFS_dom"/>
</dbReference>
<evidence type="ECO:0000259" key="8">
    <source>
        <dbReference type="PROSITE" id="PS50850"/>
    </source>
</evidence>
<evidence type="ECO:0000256" key="4">
    <source>
        <dbReference type="ARBA" id="ARBA00022692"/>
    </source>
</evidence>
<dbReference type="SUPFAM" id="SSF103473">
    <property type="entry name" value="MFS general substrate transporter"/>
    <property type="match status" value="1"/>
</dbReference>
<keyword evidence="3" id="KW-1003">Cell membrane</keyword>
<dbReference type="CDD" id="cd17369">
    <property type="entry name" value="MFS_ShiA_like"/>
    <property type="match status" value="1"/>
</dbReference>
<evidence type="ECO:0000256" key="1">
    <source>
        <dbReference type="ARBA" id="ARBA00004651"/>
    </source>
</evidence>
<evidence type="ECO:0000256" key="5">
    <source>
        <dbReference type="ARBA" id="ARBA00022989"/>
    </source>
</evidence>
<gene>
    <name evidence="9" type="ORF">FBZ95_11293</name>
</gene>
<dbReference type="Gene3D" id="1.20.1250.20">
    <property type="entry name" value="MFS general substrate transporter like domains"/>
    <property type="match status" value="2"/>
</dbReference>
<dbReference type="PANTHER" id="PTHR43045:SF1">
    <property type="entry name" value="SHIKIMATE TRANSPORTER"/>
    <property type="match status" value="1"/>
</dbReference>
<comment type="caution">
    <text evidence="9">The sequence shown here is derived from an EMBL/GenBank/DDBJ whole genome shotgun (WGS) entry which is preliminary data.</text>
</comment>
<organism evidence="9 10">
    <name type="scientific">Bradyrhizobium sacchari</name>
    <dbReference type="NCBI Taxonomy" id="1399419"/>
    <lineage>
        <taxon>Bacteria</taxon>
        <taxon>Pseudomonadati</taxon>
        <taxon>Pseudomonadota</taxon>
        <taxon>Alphaproteobacteria</taxon>
        <taxon>Hyphomicrobiales</taxon>
        <taxon>Nitrobacteraceae</taxon>
        <taxon>Bradyrhizobium</taxon>
    </lineage>
</organism>
<proteinExistence type="predicted"/>
<dbReference type="AlphaFoldDB" id="A0A560JIM5"/>
<keyword evidence="6 7" id="KW-0472">Membrane</keyword>
<feature type="transmembrane region" description="Helical" evidence="7">
    <location>
        <begin position="182"/>
        <end position="201"/>
    </location>
</feature>
<feature type="transmembrane region" description="Helical" evidence="7">
    <location>
        <begin position="83"/>
        <end position="101"/>
    </location>
</feature>
<evidence type="ECO:0000256" key="7">
    <source>
        <dbReference type="SAM" id="Phobius"/>
    </source>
</evidence>
<evidence type="ECO:0000256" key="6">
    <source>
        <dbReference type="ARBA" id="ARBA00023136"/>
    </source>
</evidence>
<dbReference type="Pfam" id="PF07690">
    <property type="entry name" value="MFS_1"/>
    <property type="match status" value="1"/>
</dbReference>
<accession>A0A560JIM5</accession>
<feature type="transmembrane region" description="Helical" evidence="7">
    <location>
        <begin position="302"/>
        <end position="323"/>
    </location>
</feature>
<dbReference type="STRING" id="1399419.A5906_15545"/>
<feature type="transmembrane region" description="Helical" evidence="7">
    <location>
        <begin position="148"/>
        <end position="170"/>
    </location>
</feature>
<feature type="transmembrane region" description="Helical" evidence="7">
    <location>
        <begin position="396"/>
        <end position="414"/>
    </location>
</feature>
<keyword evidence="5 7" id="KW-1133">Transmembrane helix</keyword>
<dbReference type="OrthoDB" id="9783227at2"/>